<evidence type="ECO:0000259" key="2">
    <source>
        <dbReference type="Pfam" id="PF00535"/>
    </source>
</evidence>
<dbReference type="KEGG" id="psac:PSM36_0606"/>
<sequence length="399" mass="46112">MLSGTQKMDLLNSLFNQFTLTEWILGGILLLCFLIQLFFWLFIYRRPYSYQKKKGELSIPDEALPAISVIVTSKNNAEELGRNLPSILEQDYPNFEVIVVNSGSTDDTDMVLKAAELKYPHLYHTYVPAEADGGINEKKLALTLGIKAAKYDFLLFTEAYCKPSSKHWIREFGKEFTQGKEVILGFSRLEIPKKTGLRGFMLYDNLIHHLKFLSMAILRKPFMGIGRNLAYKKELFFKNKGFSPVLNLEGGEDDIYINRIAPKKKTGVVLSQQGLTETGSVHHFSEWRTLKSRYLYSKQYYKGFSFRIFSLETFSKYLFYISLIGTIALGIVAGNHILTASALLFFVIRYVVQWRVTTLNSRLFNAGKYHLNLFFYDIFQPLNNTRFRRYAIKRNRARG</sequence>
<name>A0A1R3SSW8_9BACT</name>
<evidence type="ECO:0000256" key="1">
    <source>
        <dbReference type="SAM" id="Phobius"/>
    </source>
</evidence>
<evidence type="ECO:0000313" key="3">
    <source>
        <dbReference type="EMBL" id="SCD19436.1"/>
    </source>
</evidence>
<dbReference type="PANTHER" id="PTHR43685:SF2">
    <property type="entry name" value="GLYCOSYLTRANSFERASE 2-LIKE DOMAIN-CONTAINING PROTEIN"/>
    <property type="match status" value="1"/>
</dbReference>
<dbReference type="STRING" id="1642647.PSM36_0606"/>
<keyword evidence="4" id="KW-1185">Reference proteome</keyword>
<dbReference type="InterPro" id="IPR001173">
    <property type="entry name" value="Glyco_trans_2-like"/>
</dbReference>
<feature type="transmembrane region" description="Helical" evidence="1">
    <location>
        <begin position="20"/>
        <end position="44"/>
    </location>
</feature>
<gene>
    <name evidence="3" type="ORF">PSM36_0606</name>
</gene>
<dbReference type="GO" id="GO:0016740">
    <property type="term" value="F:transferase activity"/>
    <property type="evidence" value="ECO:0007669"/>
    <property type="project" value="UniProtKB-KW"/>
</dbReference>
<feature type="domain" description="Glycosyltransferase 2-like" evidence="2">
    <location>
        <begin position="68"/>
        <end position="234"/>
    </location>
</feature>
<dbReference type="InterPro" id="IPR050834">
    <property type="entry name" value="Glycosyltransf_2"/>
</dbReference>
<dbReference type="InterPro" id="IPR029044">
    <property type="entry name" value="Nucleotide-diphossugar_trans"/>
</dbReference>
<accession>A0A1R3SSW8</accession>
<dbReference type="Proteomes" id="UP000187464">
    <property type="component" value="Chromosome I"/>
</dbReference>
<feature type="transmembrane region" description="Helical" evidence="1">
    <location>
        <begin position="317"/>
        <end position="348"/>
    </location>
</feature>
<proteinExistence type="predicted"/>
<reference evidence="3 4" key="1">
    <citation type="submission" date="2016-08" db="EMBL/GenBank/DDBJ databases">
        <authorList>
            <person name="Seilhamer J.J."/>
        </authorList>
    </citation>
    <scope>NUCLEOTIDE SEQUENCE [LARGE SCALE GENOMIC DNA]</scope>
    <source>
        <strain evidence="3">M3/6</strain>
    </source>
</reference>
<dbReference type="EMBL" id="LT605205">
    <property type="protein sequence ID" value="SCD19436.1"/>
    <property type="molecule type" value="Genomic_DNA"/>
</dbReference>
<dbReference type="RefSeq" id="WP_083710907.1">
    <property type="nucleotide sequence ID" value="NZ_LT605205.1"/>
</dbReference>
<keyword evidence="1" id="KW-0472">Membrane</keyword>
<dbReference type="SUPFAM" id="SSF53448">
    <property type="entry name" value="Nucleotide-diphospho-sugar transferases"/>
    <property type="match status" value="1"/>
</dbReference>
<dbReference type="Pfam" id="PF00535">
    <property type="entry name" value="Glycos_transf_2"/>
    <property type="match status" value="1"/>
</dbReference>
<organism evidence="3 4">
    <name type="scientific">Proteiniphilum saccharofermentans</name>
    <dbReference type="NCBI Taxonomy" id="1642647"/>
    <lineage>
        <taxon>Bacteria</taxon>
        <taxon>Pseudomonadati</taxon>
        <taxon>Bacteroidota</taxon>
        <taxon>Bacteroidia</taxon>
        <taxon>Bacteroidales</taxon>
        <taxon>Dysgonomonadaceae</taxon>
        <taxon>Proteiniphilum</taxon>
    </lineage>
</organism>
<dbReference type="Gene3D" id="3.90.550.10">
    <property type="entry name" value="Spore Coat Polysaccharide Biosynthesis Protein SpsA, Chain A"/>
    <property type="match status" value="1"/>
</dbReference>
<evidence type="ECO:0000313" key="4">
    <source>
        <dbReference type="Proteomes" id="UP000187464"/>
    </source>
</evidence>
<keyword evidence="3" id="KW-0808">Transferase</keyword>
<protein>
    <submittedName>
        <fullName evidence="3">Glycosyltransferase</fullName>
    </submittedName>
</protein>
<keyword evidence="1" id="KW-0812">Transmembrane</keyword>
<dbReference type="AlphaFoldDB" id="A0A1R3SSW8"/>
<keyword evidence="1" id="KW-1133">Transmembrane helix</keyword>
<dbReference type="PANTHER" id="PTHR43685">
    <property type="entry name" value="GLYCOSYLTRANSFERASE"/>
    <property type="match status" value="1"/>
</dbReference>